<proteinExistence type="predicted"/>
<dbReference type="Proteomes" id="UP000481947">
    <property type="component" value="Unassembled WGS sequence"/>
</dbReference>
<dbReference type="AlphaFoldDB" id="A0A7C9NF34"/>
<protein>
    <submittedName>
        <fullName evidence="2">Uncharacterized protein</fullName>
    </submittedName>
</protein>
<feature type="coiled-coil region" evidence="1">
    <location>
        <begin position="101"/>
        <end position="128"/>
    </location>
</feature>
<sequence length="154" mass="17828">MSNEKEVNGSRKGGRKEVLTLELAKKIAAFIRRLPDAEVPVTWKNIEVHVAKRFQIKPKRNVLATKEWNGRRLIWEAYDEAVQVEKRLQRQNTSKYADSSRAALRARITALEAKILSLQTELNATRERQYDELCVLWARNTPLHKLLDDQPPPS</sequence>
<accession>A0A7C9NF34</accession>
<keyword evidence="1" id="KW-0175">Coiled coil</keyword>
<name>A0A7C9NF34_9BURK</name>
<organism evidence="2 3">
    <name type="scientific">Malikia spinosa</name>
    <dbReference type="NCBI Taxonomy" id="86180"/>
    <lineage>
        <taxon>Bacteria</taxon>
        <taxon>Pseudomonadati</taxon>
        <taxon>Pseudomonadota</taxon>
        <taxon>Betaproteobacteria</taxon>
        <taxon>Burkholderiales</taxon>
        <taxon>Comamonadaceae</taxon>
        <taxon>Malikia</taxon>
    </lineage>
</organism>
<evidence type="ECO:0000313" key="2">
    <source>
        <dbReference type="EMBL" id="MYZ51223.1"/>
    </source>
</evidence>
<dbReference type="RefSeq" id="WP_161124331.1">
    <property type="nucleotide sequence ID" value="NZ_DAIPCI010000027.1"/>
</dbReference>
<evidence type="ECO:0000313" key="3">
    <source>
        <dbReference type="Proteomes" id="UP000481947"/>
    </source>
</evidence>
<reference evidence="2 3" key="1">
    <citation type="submission" date="2019-09" db="EMBL/GenBank/DDBJ databases">
        <title>Identification of Malikia spinosa a prominent benzene-, toluene-, and ethylbenzene-degrading bacterium: enrichment, isolation and whole genome sequencing.</title>
        <authorList>
            <person name="Tancsics A."/>
            <person name="Revesz F."/>
            <person name="Kriszt B."/>
        </authorList>
    </citation>
    <scope>NUCLEOTIDE SEQUENCE [LARGE SCALE GENOMIC DNA]</scope>
    <source>
        <strain evidence="2 3">AB6</strain>
    </source>
</reference>
<dbReference type="EMBL" id="VYSB01000002">
    <property type="protein sequence ID" value="MYZ51223.1"/>
    <property type="molecule type" value="Genomic_DNA"/>
</dbReference>
<evidence type="ECO:0000256" key="1">
    <source>
        <dbReference type="SAM" id="Coils"/>
    </source>
</evidence>
<comment type="caution">
    <text evidence="2">The sequence shown here is derived from an EMBL/GenBank/DDBJ whole genome shotgun (WGS) entry which is preliminary data.</text>
</comment>
<gene>
    <name evidence="2" type="ORF">F5985_03485</name>
</gene>